<dbReference type="Pfam" id="PF00126">
    <property type="entry name" value="HTH_1"/>
    <property type="match status" value="1"/>
</dbReference>
<keyword evidence="2" id="KW-0805">Transcription regulation</keyword>
<dbReference type="PRINTS" id="PR00039">
    <property type="entry name" value="HTHLYSR"/>
</dbReference>
<dbReference type="Gene3D" id="3.40.190.290">
    <property type="match status" value="1"/>
</dbReference>
<dbReference type="InterPro" id="IPR036388">
    <property type="entry name" value="WH-like_DNA-bd_sf"/>
</dbReference>
<accession>A0ABN3MZK6</accession>
<dbReference type="Proteomes" id="UP001499978">
    <property type="component" value="Unassembled WGS sequence"/>
</dbReference>
<dbReference type="PROSITE" id="PS50931">
    <property type="entry name" value="HTH_LYSR"/>
    <property type="match status" value="1"/>
</dbReference>
<dbReference type="SUPFAM" id="SSF46785">
    <property type="entry name" value="Winged helix' DNA-binding domain"/>
    <property type="match status" value="1"/>
</dbReference>
<comment type="similarity">
    <text evidence="1">Belongs to the LysR transcriptional regulatory family.</text>
</comment>
<keyword evidence="4" id="KW-0804">Transcription</keyword>
<evidence type="ECO:0000259" key="5">
    <source>
        <dbReference type="PROSITE" id="PS50931"/>
    </source>
</evidence>
<evidence type="ECO:0000313" key="7">
    <source>
        <dbReference type="Proteomes" id="UP001499978"/>
    </source>
</evidence>
<proteinExistence type="inferred from homology"/>
<dbReference type="RefSeq" id="WP_344166572.1">
    <property type="nucleotide sequence ID" value="NZ_BAAARY010000001.1"/>
</dbReference>
<evidence type="ECO:0000256" key="1">
    <source>
        <dbReference type="ARBA" id="ARBA00009437"/>
    </source>
</evidence>
<sequence length="304" mass="33794">MQLELHHLRNLRAVATAGSLNRAAEQLKLPQPALSRQLRRLEDLFGGPLFDRHHCGVRPTALGRVVLHHAAEILDDCAAIHDDIARHRDRQAGTIRLGWTASSVADLLLDELRRRFPGTAIEVTVAESTRQVTNQVLTGEIDVALVHELTGMSCPRPAELGVQHIIDERPHIMISSSHPLAQRPAITVPELRDERWIAVSGSDNCIAFLHRVCRPFGFTPEIVHHLPPYGPHEDVVRHDGSVAMTQGWGPSAEGTTRRPLAGLPWVSRHLLMYRPDGFWAQQVPHFARAVAEAHQARIDAGVQH</sequence>
<comment type="caution">
    <text evidence="6">The sequence shown here is derived from an EMBL/GenBank/DDBJ whole genome shotgun (WGS) entry which is preliminary data.</text>
</comment>
<protein>
    <submittedName>
        <fullName evidence="6">LysR family transcriptional regulator</fullName>
    </submittedName>
</protein>
<dbReference type="SUPFAM" id="SSF53850">
    <property type="entry name" value="Periplasmic binding protein-like II"/>
    <property type="match status" value="1"/>
</dbReference>
<dbReference type="EMBL" id="BAAARY010000001">
    <property type="protein sequence ID" value="GAA2509889.1"/>
    <property type="molecule type" value="Genomic_DNA"/>
</dbReference>
<dbReference type="PANTHER" id="PTHR30346:SF30">
    <property type="entry name" value="SMALL NEUTRAL PROTEASE REGULATORY PROTEIN"/>
    <property type="match status" value="1"/>
</dbReference>
<dbReference type="InterPro" id="IPR036390">
    <property type="entry name" value="WH_DNA-bd_sf"/>
</dbReference>
<dbReference type="PANTHER" id="PTHR30346">
    <property type="entry name" value="TRANSCRIPTIONAL DUAL REGULATOR HCAR-RELATED"/>
    <property type="match status" value="1"/>
</dbReference>
<gene>
    <name evidence="6" type="ORF">GCM10010201_00570</name>
</gene>
<evidence type="ECO:0000256" key="3">
    <source>
        <dbReference type="ARBA" id="ARBA00023125"/>
    </source>
</evidence>
<reference evidence="6 7" key="1">
    <citation type="journal article" date="2019" name="Int. J. Syst. Evol. Microbiol.">
        <title>The Global Catalogue of Microorganisms (GCM) 10K type strain sequencing project: providing services to taxonomists for standard genome sequencing and annotation.</title>
        <authorList>
            <consortium name="The Broad Institute Genomics Platform"/>
            <consortium name="The Broad Institute Genome Sequencing Center for Infectious Disease"/>
            <person name="Wu L."/>
            <person name="Ma J."/>
        </authorList>
    </citation>
    <scope>NUCLEOTIDE SEQUENCE [LARGE SCALE GENOMIC DNA]</scope>
    <source>
        <strain evidence="6 7">JCM 3367</strain>
    </source>
</reference>
<organism evidence="6 7">
    <name type="scientific">Pilimelia columellifera subsp. columellifera</name>
    <dbReference type="NCBI Taxonomy" id="706583"/>
    <lineage>
        <taxon>Bacteria</taxon>
        <taxon>Bacillati</taxon>
        <taxon>Actinomycetota</taxon>
        <taxon>Actinomycetes</taxon>
        <taxon>Micromonosporales</taxon>
        <taxon>Micromonosporaceae</taxon>
        <taxon>Pilimelia</taxon>
    </lineage>
</organism>
<evidence type="ECO:0000256" key="4">
    <source>
        <dbReference type="ARBA" id="ARBA00023163"/>
    </source>
</evidence>
<name>A0ABN3MZK6_9ACTN</name>
<dbReference type="InterPro" id="IPR000847">
    <property type="entry name" value="LysR_HTH_N"/>
</dbReference>
<evidence type="ECO:0000313" key="6">
    <source>
        <dbReference type="EMBL" id="GAA2509889.1"/>
    </source>
</evidence>
<evidence type="ECO:0000256" key="2">
    <source>
        <dbReference type="ARBA" id="ARBA00023015"/>
    </source>
</evidence>
<keyword evidence="3" id="KW-0238">DNA-binding</keyword>
<dbReference type="Pfam" id="PF03466">
    <property type="entry name" value="LysR_substrate"/>
    <property type="match status" value="1"/>
</dbReference>
<dbReference type="Gene3D" id="1.10.10.10">
    <property type="entry name" value="Winged helix-like DNA-binding domain superfamily/Winged helix DNA-binding domain"/>
    <property type="match status" value="1"/>
</dbReference>
<feature type="domain" description="HTH lysR-type" evidence="5">
    <location>
        <begin position="3"/>
        <end position="60"/>
    </location>
</feature>
<dbReference type="InterPro" id="IPR005119">
    <property type="entry name" value="LysR_subst-bd"/>
</dbReference>
<keyword evidence="7" id="KW-1185">Reference proteome</keyword>